<dbReference type="InterPro" id="IPR002372">
    <property type="entry name" value="PQQ_rpt_dom"/>
</dbReference>
<dbReference type="AlphaFoldDB" id="A0A7I9VB96"/>
<evidence type="ECO:0000313" key="4">
    <source>
        <dbReference type="Proteomes" id="UP000444960"/>
    </source>
</evidence>
<gene>
    <name evidence="3" type="ORF">nbrc107696_29900</name>
</gene>
<feature type="transmembrane region" description="Helical" evidence="1">
    <location>
        <begin position="169"/>
        <end position="190"/>
    </location>
</feature>
<keyword evidence="1" id="KW-0812">Transmembrane</keyword>
<feature type="transmembrane region" description="Helical" evidence="1">
    <location>
        <begin position="92"/>
        <end position="116"/>
    </location>
</feature>
<sequence length="550" mass="57744">MMRGSRRLADAAPGVWAAGCAAAVCGVILALAAIIGAGPTSAVDGTDTTLRVVAIVSLAVIAVCTGVTWWIDHGARGGHDNDRIALRRCDTVAVAALAAAWLGAGVLTIVAFRIGSRRDLLVLVDENAATVCALAGAGCALALLGCLSRAARRAGDGDSCVDTRRRRRALAMGVAGTTAAIVVFVMIPALSDASRVVRGPDTVDAVDVPAMPTSMGAAVFRSSLTSRLDSAVLPAGAGYVVRDGHTLTAFDGRDGSVRWRFDASALGEDVGVRTVDGPDGEVLVVAGDRLLVGLDAMTGRLLWRSSDTTKTTTDESTTFRDLRTGRVERTVEHQSCLSRDWSVRFIVWTSCDVGTTVTVADWATGSERRVDLPAIGADEQSGSVILIGHDMFAIPFARMSDDEHRPTGQRRYVLVDAVRAVVVDDFTTSSDPTEINAAGVLVMHGSDDTVEFRDTLSKRTIRVADVPGGDRWAGTWIGTTYAVGSSDGEIRIIDPATRTVTARNDVCTPGQFRTGAVTAITVAPGAVVVECKVEYMPFDIELVGLTTEVA</sequence>
<reference evidence="4" key="1">
    <citation type="submission" date="2019-06" db="EMBL/GenBank/DDBJ databases">
        <title>Gordonia isolated from sludge of a wastewater treatment plant.</title>
        <authorList>
            <person name="Tamura T."/>
            <person name="Aoyama K."/>
            <person name="Kang Y."/>
            <person name="Saito S."/>
            <person name="Akiyama N."/>
            <person name="Yazawa K."/>
            <person name="Gonoi T."/>
            <person name="Mikami Y."/>
        </authorList>
    </citation>
    <scope>NUCLEOTIDE SEQUENCE [LARGE SCALE GENOMIC DNA]</scope>
    <source>
        <strain evidence="4">NBRC 107696</strain>
    </source>
</reference>
<organism evidence="3 4">
    <name type="scientific">Gordonia spumicola</name>
    <dbReference type="NCBI Taxonomy" id="589161"/>
    <lineage>
        <taxon>Bacteria</taxon>
        <taxon>Bacillati</taxon>
        <taxon>Actinomycetota</taxon>
        <taxon>Actinomycetes</taxon>
        <taxon>Mycobacteriales</taxon>
        <taxon>Gordoniaceae</taxon>
        <taxon>Gordonia</taxon>
    </lineage>
</organism>
<name>A0A7I9VB96_9ACTN</name>
<comment type="caution">
    <text evidence="3">The sequence shown here is derived from an EMBL/GenBank/DDBJ whole genome shotgun (WGS) entry which is preliminary data.</text>
</comment>
<evidence type="ECO:0000256" key="1">
    <source>
        <dbReference type="SAM" id="Phobius"/>
    </source>
</evidence>
<dbReference type="OrthoDB" id="4638025at2"/>
<dbReference type="EMBL" id="BJOV01000005">
    <property type="protein sequence ID" value="GEE02544.1"/>
    <property type="molecule type" value="Genomic_DNA"/>
</dbReference>
<evidence type="ECO:0000259" key="2">
    <source>
        <dbReference type="Pfam" id="PF13360"/>
    </source>
</evidence>
<keyword evidence="4" id="KW-1185">Reference proteome</keyword>
<dbReference type="Pfam" id="PF13360">
    <property type="entry name" value="PQQ_2"/>
    <property type="match status" value="1"/>
</dbReference>
<accession>A0A7I9VB96</accession>
<feature type="domain" description="Pyrrolo-quinoline quinone repeat" evidence="2">
    <location>
        <begin position="216"/>
        <end position="320"/>
    </location>
</feature>
<evidence type="ECO:0000313" key="3">
    <source>
        <dbReference type="EMBL" id="GEE02544.1"/>
    </source>
</evidence>
<dbReference type="InterPro" id="IPR011047">
    <property type="entry name" value="Quinoprotein_ADH-like_sf"/>
</dbReference>
<dbReference type="InterPro" id="IPR015943">
    <property type="entry name" value="WD40/YVTN_repeat-like_dom_sf"/>
</dbReference>
<keyword evidence="1" id="KW-1133">Transmembrane helix</keyword>
<dbReference type="Proteomes" id="UP000444960">
    <property type="component" value="Unassembled WGS sequence"/>
</dbReference>
<feature type="transmembrane region" description="Helical" evidence="1">
    <location>
        <begin position="128"/>
        <end position="148"/>
    </location>
</feature>
<dbReference type="SUPFAM" id="SSF50998">
    <property type="entry name" value="Quinoprotein alcohol dehydrogenase-like"/>
    <property type="match status" value="1"/>
</dbReference>
<protein>
    <recommendedName>
        <fullName evidence="2">Pyrrolo-quinoline quinone repeat domain-containing protein</fullName>
    </recommendedName>
</protein>
<feature type="transmembrane region" description="Helical" evidence="1">
    <location>
        <begin position="52"/>
        <end position="71"/>
    </location>
</feature>
<dbReference type="Gene3D" id="2.130.10.10">
    <property type="entry name" value="YVTN repeat-like/Quinoprotein amine dehydrogenase"/>
    <property type="match status" value="1"/>
</dbReference>
<proteinExistence type="predicted"/>
<dbReference type="RefSeq" id="WP_161896211.1">
    <property type="nucleotide sequence ID" value="NZ_BJOV01000005.1"/>
</dbReference>
<keyword evidence="1" id="KW-0472">Membrane</keyword>